<dbReference type="PIRSF" id="PIRSF001589">
    <property type="entry name" value="Asn_synthetase_glu-h"/>
    <property type="match status" value="1"/>
</dbReference>
<dbReference type="InterPro" id="IPR051786">
    <property type="entry name" value="ASN_synthetase/amidase"/>
</dbReference>
<sequence length="614" mass="71336">MCGIYGSTIAYSKEQVQQKLMRTSFRGPDKLDWKYLGKNKNIVFGHNRLAIIDLDPRSNQPLTYQNIHIVFNGEIYNFLDLKKELINKGHEFKTTSDTEVMCAAYLEYGDEFVSKLNGMFAFVIYDENKERLFGARDRLGQKPFYYSFNGEDFEFSSQISSIQLFRDDLSISSKAISYYLAWGAIPEPYSIFNEINKLKPGFSLSLDLKSKKFEQKQYWDIDYKGIHQYLGTYEEAKATLNNLLKDAVKIRLFADVPVGVFLSGGVDSSAIAALATQTTTSKIKTFSVKFDEKGFDESKYAQQVADHLKTDHHVIDCNYNEGLDLIENFSHFYDEPFADSSAIPSMLLAKHTRKHVTVALSGDAGDEIFIGYHRYNWMRQVGIMYKIPEFIRNLSANALGLMPHYKLKMISQGLKYDNLDDVYLAARTGVNTSWLDNKYDYLDVEEIKYLKHQHKNQQERISDFDLKTYLNWDINTKVDRATMAYSLEARSPLMDYRIVEFARSLPTSFKFQGSNQKRILKDVLYQHVPKEIFNRPKAGFTMPFSEWFKKELKDYVLSELNEESLKLIPGINAKEVTFRIQQHMDGSWNRYPMIWKLLVLKQWLNTNGKKYSIQ</sequence>
<dbReference type="InterPro" id="IPR001962">
    <property type="entry name" value="Asn_synthase"/>
</dbReference>
<dbReference type="GO" id="GO:0005524">
    <property type="term" value="F:ATP binding"/>
    <property type="evidence" value="ECO:0007669"/>
    <property type="project" value="UniProtKB-KW"/>
</dbReference>
<feature type="domain" description="Glutamine amidotransferase type-2" evidence="11">
    <location>
        <begin position="2"/>
        <end position="209"/>
    </location>
</feature>
<dbReference type="GO" id="GO:0005829">
    <property type="term" value="C:cytosol"/>
    <property type="evidence" value="ECO:0007669"/>
    <property type="project" value="TreeGrafter"/>
</dbReference>
<comment type="caution">
    <text evidence="12">The sequence shown here is derived from an EMBL/GenBank/DDBJ whole genome shotgun (WGS) entry which is preliminary data.</text>
</comment>
<evidence type="ECO:0000256" key="10">
    <source>
        <dbReference type="PIRSR" id="PIRSR001589-3"/>
    </source>
</evidence>
<evidence type="ECO:0000256" key="6">
    <source>
        <dbReference type="ARBA" id="ARBA00022962"/>
    </source>
</evidence>
<comment type="similarity">
    <text evidence="2">Belongs to the asparagine synthetase family.</text>
</comment>
<reference evidence="12 13" key="1">
    <citation type="submission" date="2018-07" db="EMBL/GenBank/DDBJ databases">
        <title>Oceanihabitans testaceum sp. nov., isolated from marine sediment.</title>
        <authorList>
            <person name="Li C.-M."/>
        </authorList>
    </citation>
    <scope>NUCLEOTIDE SEQUENCE [LARGE SCALE GENOMIC DNA]</scope>
    <source>
        <strain evidence="12 13">S9-10</strain>
    </source>
</reference>
<keyword evidence="5 9" id="KW-0067">ATP-binding</keyword>
<accession>A0A368P3I9</accession>
<dbReference type="AlphaFoldDB" id="A0A368P3I9"/>
<feature type="site" description="Important for beta-aspartyl-AMP intermediate formation" evidence="10">
    <location>
        <position position="363"/>
    </location>
</feature>
<gene>
    <name evidence="12" type="primary">asnB</name>
    <name evidence="12" type="ORF">DU428_06440</name>
</gene>
<keyword evidence="6 8" id="KW-0315">Glutamine amidotransferase</keyword>
<dbReference type="Gene3D" id="3.60.20.10">
    <property type="entry name" value="Glutamine Phosphoribosylpyrophosphate, subunit 1, domain 1"/>
    <property type="match status" value="1"/>
</dbReference>
<evidence type="ECO:0000313" key="13">
    <source>
        <dbReference type="Proteomes" id="UP000252249"/>
    </source>
</evidence>
<keyword evidence="4 9" id="KW-0547">Nucleotide-binding</keyword>
<dbReference type="InterPro" id="IPR033738">
    <property type="entry name" value="AsnB_N"/>
</dbReference>
<dbReference type="Proteomes" id="UP000252249">
    <property type="component" value="Unassembled WGS sequence"/>
</dbReference>
<name>A0A368P3I9_9FLAO</name>
<dbReference type="SUPFAM" id="SSF56235">
    <property type="entry name" value="N-terminal nucleophile aminohydrolases (Ntn hydrolases)"/>
    <property type="match status" value="1"/>
</dbReference>
<proteinExistence type="inferred from homology"/>
<keyword evidence="12" id="KW-0436">Ligase</keyword>
<dbReference type="EC" id="6.3.5.4" evidence="3"/>
<feature type="binding site" evidence="9">
    <location>
        <begin position="361"/>
        <end position="362"/>
    </location>
    <ligand>
        <name>ATP</name>
        <dbReference type="ChEBI" id="CHEBI:30616"/>
    </ligand>
</feature>
<dbReference type="Gene3D" id="3.40.50.620">
    <property type="entry name" value="HUPs"/>
    <property type="match status" value="1"/>
</dbReference>
<feature type="binding site" evidence="9">
    <location>
        <position position="288"/>
    </location>
    <ligand>
        <name>ATP</name>
        <dbReference type="ChEBI" id="CHEBI:30616"/>
    </ligand>
</feature>
<evidence type="ECO:0000256" key="9">
    <source>
        <dbReference type="PIRSR" id="PIRSR001589-2"/>
    </source>
</evidence>
<dbReference type="EMBL" id="QPIG01000002">
    <property type="protein sequence ID" value="RCU57427.1"/>
    <property type="molecule type" value="Genomic_DNA"/>
</dbReference>
<dbReference type="Pfam" id="PF00733">
    <property type="entry name" value="Asn_synthase"/>
    <property type="match status" value="1"/>
</dbReference>
<dbReference type="RefSeq" id="WP_072349153.1">
    <property type="nucleotide sequence ID" value="NZ_JAWVXR010000002.1"/>
</dbReference>
<dbReference type="OrthoDB" id="9763290at2"/>
<evidence type="ECO:0000256" key="4">
    <source>
        <dbReference type="ARBA" id="ARBA00022741"/>
    </source>
</evidence>
<feature type="binding site" evidence="9">
    <location>
        <position position="97"/>
    </location>
    <ligand>
        <name>L-glutamine</name>
        <dbReference type="ChEBI" id="CHEBI:58359"/>
    </ligand>
</feature>
<dbReference type="GO" id="GO:0006529">
    <property type="term" value="P:asparagine biosynthetic process"/>
    <property type="evidence" value="ECO:0007669"/>
    <property type="project" value="UniProtKB-KW"/>
</dbReference>
<dbReference type="Pfam" id="PF13537">
    <property type="entry name" value="GATase_7"/>
    <property type="match status" value="1"/>
</dbReference>
<protein>
    <recommendedName>
        <fullName evidence="3">asparagine synthase (glutamine-hydrolyzing)</fullName>
        <ecNumber evidence="3">6.3.5.4</ecNumber>
    </recommendedName>
</protein>
<evidence type="ECO:0000256" key="1">
    <source>
        <dbReference type="ARBA" id="ARBA00005187"/>
    </source>
</evidence>
<dbReference type="InterPro" id="IPR014729">
    <property type="entry name" value="Rossmann-like_a/b/a_fold"/>
</dbReference>
<comment type="catalytic activity">
    <reaction evidence="7">
        <text>L-aspartate + L-glutamine + ATP + H2O = L-asparagine + L-glutamate + AMP + diphosphate + H(+)</text>
        <dbReference type="Rhea" id="RHEA:12228"/>
        <dbReference type="ChEBI" id="CHEBI:15377"/>
        <dbReference type="ChEBI" id="CHEBI:15378"/>
        <dbReference type="ChEBI" id="CHEBI:29985"/>
        <dbReference type="ChEBI" id="CHEBI:29991"/>
        <dbReference type="ChEBI" id="CHEBI:30616"/>
        <dbReference type="ChEBI" id="CHEBI:33019"/>
        <dbReference type="ChEBI" id="CHEBI:58048"/>
        <dbReference type="ChEBI" id="CHEBI:58359"/>
        <dbReference type="ChEBI" id="CHEBI:456215"/>
        <dbReference type="EC" id="6.3.5.4"/>
    </reaction>
</comment>
<feature type="active site" description="For GATase activity" evidence="8">
    <location>
        <position position="2"/>
    </location>
</feature>
<evidence type="ECO:0000256" key="2">
    <source>
        <dbReference type="ARBA" id="ARBA00005752"/>
    </source>
</evidence>
<dbReference type="SUPFAM" id="SSF52402">
    <property type="entry name" value="Adenine nucleotide alpha hydrolases-like"/>
    <property type="match status" value="1"/>
</dbReference>
<dbReference type="CDD" id="cd00712">
    <property type="entry name" value="AsnB"/>
    <property type="match status" value="1"/>
</dbReference>
<dbReference type="InterPro" id="IPR017932">
    <property type="entry name" value="GATase_2_dom"/>
</dbReference>
<dbReference type="GO" id="GO:0004066">
    <property type="term" value="F:asparagine synthase (glutamine-hydrolyzing) activity"/>
    <property type="evidence" value="ECO:0007669"/>
    <property type="project" value="UniProtKB-EC"/>
</dbReference>
<evidence type="ECO:0000256" key="3">
    <source>
        <dbReference type="ARBA" id="ARBA00012737"/>
    </source>
</evidence>
<keyword evidence="8" id="KW-0061">Asparagine biosynthesis</keyword>
<comment type="pathway">
    <text evidence="1">Amino-acid biosynthesis; L-asparagine biosynthesis; L-asparagine from L-aspartate (L-Gln route): step 1/1.</text>
</comment>
<dbReference type="CDD" id="cd01991">
    <property type="entry name" value="Asn_synthase_B_C"/>
    <property type="match status" value="1"/>
</dbReference>
<evidence type="ECO:0000256" key="8">
    <source>
        <dbReference type="PIRSR" id="PIRSR001589-1"/>
    </source>
</evidence>
<dbReference type="PROSITE" id="PS51278">
    <property type="entry name" value="GATASE_TYPE_2"/>
    <property type="match status" value="1"/>
</dbReference>
<keyword evidence="8" id="KW-0028">Amino-acid biosynthesis</keyword>
<evidence type="ECO:0000313" key="12">
    <source>
        <dbReference type="EMBL" id="RCU57427.1"/>
    </source>
</evidence>
<dbReference type="InterPro" id="IPR029055">
    <property type="entry name" value="Ntn_hydrolases_N"/>
</dbReference>
<evidence type="ECO:0000256" key="7">
    <source>
        <dbReference type="ARBA" id="ARBA00048741"/>
    </source>
</evidence>
<keyword evidence="13" id="KW-1185">Reference proteome</keyword>
<dbReference type="PANTHER" id="PTHR43284">
    <property type="entry name" value="ASPARAGINE SYNTHETASE (GLUTAMINE-HYDROLYZING)"/>
    <property type="match status" value="1"/>
</dbReference>
<evidence type="ECO:0000256" key="5">
    <source>
        <dbReference type="ARBA" id="ARBA00022840"/>
    </source>
</evidence>
<dbReference type="PANTHER" id="PTHR43284:SF1">
    <property type="entry name" value="ASPARAGINE SYNTHETASE"/>
    <property type="match status" value="1"/>
</dbReference>
<dbReference type="InterPro" id="IPR006426">
    <property type="entry name" value="Asn_synth_AEB"/>
</dbReference>
<organism evidence="12 13">
    <name type="scientific">Oceanihabitans sediminis</name>
    <dbReference type="NCBI Taxonomy" id="1812012"/>
    <lineage>
        <taxon>Bacteria</taxon>
        <taxon>Pseudomonadati</taxon>
        <taxon>Bacteroidota</taxon>
        <taxon>Flavobacteriia</taxon>
        <taxon>Flavobacteriales</taxon>
        <taxon>Flavobacteriaceae</taxon>
        <taxon>Oceanihabitans</taxon>
    </lineage>
</organism>
<dbReference type="NCBIfam" id="TIGR01536">
    <property type="entry name" value="asn_synth_AEB"/>
    <property type="match status" value="1"/>
</dbReference>
<evidence type="ECO:0000259" key="11">
    <source>
        <dbReference type="PROSITE" id="PS51278"/>
    </source>
</evidence>